<feature type="compositionally biased region" description="Polar residues" evidence="1">
    <location>
        <begin position="647"/>
        <end position="665"/>
    </location>
</feature>
<reference evidence="2 3" key="1">
    <citation type="submission" date="2019-09" db="EMBL/GenBank/DDBJ databases">
        <title>Draft genome of the ectomycorrhizal ascomycete Sphaerosporella brunnea.</title>
        <authorList>
            <consortium name="DOE Joint Genome Institute"/>
            <person name="Benucci G.M."/>
            <person name="Marozzi G."/>
            <person name="Antonielli L."/>
            <person name="Sanchez S."/>
            <person name="Marco P."/>
            <person name="Wang X."/>
            <person name="Falini L.B."/>
            <person name="Barry K."/>
            <person name="Haridas S."/>
            <person name="Lipzen A."/>
            <person name="Labutti K."/>
            <person name="Grigoriev I.V."/>
            <person name="Murat C."/>
            <person name="Martin F."/>
            <person name="Albertini E."/>
            <person name="Donnini D."/>
            <person name="Bonito G."/>
        </authorList>
    </citation>
    <scope>NUCLEOTIDE SEQUENCE [LARGE SCALE GENOMIC DNA]</scope>
    <source>
        <strain evidence="2 3">Sb_GMNB300</strain>
    </source>
</reference>
<evidence type="ECO:0000313" key="3">
    <source>
        <dbReference type="Proteomes" id="UP000326924"/>
    </source>
</evidence>
<organism evidence="2 3">
    <name type="scientific">Sphaerosporella brunnea</name>
    <dbReference type="NCBI Taxonomy" id="1250544"/>
    <lineage>
        <taxon>Eukaryota</taxon>
        <taxon>Fungi</taxon>
        <taxon>Dikarya</taxon>
        <taxon>Ascomycota</taxon>
        <taxon>Pezizomycotina</taxon>
        <taxon>Pezizomycetes</taxon>
        <taxon>Pezizales</taxon>
        <taxon>Pyronemataceae</taxon>
        <taxon>Sphaerosporella</taxon>
    </lineage>
</organism>
<feature type="compositionally biased region" description="Low complexity" evidence="1">
    <location>
        <begin position="346"/>
        <end position="358"/>
    </location>
</feature>
<protein>
    <submittedName>
        <fullName evidence="2">Uncharacterized protein</fullName>
    </submittedName>
</protein>
<feature type="region of interest" description="Disordered" evidence="1">
    <location>
        <begin position="704"/>
        <end position="744"/>
    </location>
</feature>
<dbReference type="AlphaFoldDB" id="A0A5J5F2F0"/>
<feature type="compositionally biased region" description="Low complexity" evidence="1">
    <location>
        <begin position="713"/>
        <end position="735"/>
    </location>
</feature>
<dbReference type="Proteomes" id="UP000326924">
    <property type="component" value="Unassembled WGS sequence"/>
</dbReference>
<dbReference type="OrthoDB" id="3941134at2759"/>
<feature type="region of interest" description="Disordered" evidence="1">
    <location>
        <begin position="175"/>
        <end position="219"/>
    </location>
</feature>
<dbReference type="EMBL" id="VXIS01000046">
    <property type="protein sequence ID" value="KAA8910436.1"/>
    <property type="molecule type" value="Genomic_DNA"/>
</dbReference>
<feature type="compositionally biased region" description="Polar residues" evidence="1">
    <location>
        <begin position="604"/>
        <end position="614"/>
    </location>
</feature>
<feature type="region of interest" description="Disordered" evidence="1">
    <location>
        <begin position="1"/>
        <end position="59"/>
    </location>
</feature>
<sequence length="767" mass="81390">MDDDWGSPWADDADTENQNRNTLHANEPSTVSISESSQTPHSTKDDHHPWAAFGDPDTSSAWAASADIDVFPGWTVADDGGDTAEPAIAVPWSSATALSPAPGHEVWGAGSEWGAASSIAESVHEDEKGVIAVDGIGLPESPRLELPTEKTTPQEIGVVDEKSLDLKSADFGAKAEIEKDEPAEPVQPIASSDFPYSEIKSNVLPPPVEEGRGNTPDASITTVEATTDNSGADNAATVVPDIPDIGKDAEFITDASGATIPPDIATDIPVFAPASSSDETVEIKTDIPAAPDALPNDTPAPSADEERDEGDFKPDGDDDDFGGFGDFAENGDFDDFVEPEPELEPKPTTTPVVSPSPSTDIPAFDIDFSLVRKLYPIPTSISECPPVEKETIHTTGARKAWYRLSQDGTLRKKNAADDDDYVRVTWVGSTVQSEVHQIVSKWLSESRTSGRGGVKGSQNLGAMFGWGVTAPPKPAQEHKRQLSLAIGKVMPTIPSHSRHASEAGPLTPPLPSPRVSMSTERTQTPPLTPSFGWTSPSNLPSSFLKSSFSIAPSPLNKANFDPGALNTARSSTSVSDKVSLAPGQNSVQNSPTASSFVSPKSHGSETPKSISNGVVASLGSPGGSFKETTTPVKATASTSEEWDKFDNPNQQPTTHPSSNPPVQTDEWSMLDTFASSVYQKSANTDNRASQSNVDGGWAIFESIKPTSPPALPSNPASPISSRNSTITSRPNSNRCNPPPSPSTTPVHLCLWRHRRLIHRLTFLLLRS</sequence>
<gene>
    <name evidence="2" type="ORF">FN846DRAFT_542501</name>
</gene>
<feature type="compositionally biased region" description="Acidic residues" evidence="1">
    <location>
        <begin position="329"/>
        <end position="342"/>
    </location>
</feature>
<feature type="region of interest" description="Disordered" evidence="1">
    <location>
        <begin position="567"/>
        <end position="665"/>
    </location>
</feature>
<feature type="compositionally biased region" description="Polar residues" evidence="1">
    <location>
        <begin position="567"/>
        <end position="598"/>
    </location>
</feature>
<comment type="caution">
    <text evidence="2">The sequence shown here is derived from an EMBL/GenBank/DDBJ whole genome shotgun (WGS) entry which is preliminary data.</text>
</comment>
<feature type="compositionally biased region" description="Polar residues" evidence="1">
    <location>
        <begin position="626"/>
        <end position="639"/>
    </location>
</feature>
<feature type="region of interest" description="Disordered" evidence="1">
    <location>
        <begin position="135"/>
        <end position="154"/>
    </location>
</feature>
<dbReference type="InParanoid" id="A0A5J5F2F0"/>
<proteinExistence type="predicted"/>
<evidence type="ECO:0000256" key="1">
    <source>
        <dbReference type="SAM" id="MobiDB-lite"/>
    </source>
</evidence>
<feature type="region of interest" description="Disordered" evidence="1">
    <location>
        <begin position="258"/>
        <end position="358"/>
    </location>
</feature>
<feature type="compositionally biased region" description="Polar residues" evidence="1">
    <location>
        <begin position="515"/>
        <end position="534"/>
    </location>
</feature>
<accession>A0A5J5F2F0</accession>
<feature type="compositionally biased region" description="Acidic residues" evidence="1">
    <location>
        <begin position="1"/>
        <end position="15"/>
    </location>
</feature>
<feature type="compositionally biased region" description="Polar residues" evidence="1">
    <location>
        <begin position="16"/>
        <end position="41"/>
    </location>
</feature>
<evidence type="ECO:0000313" key="2">
    <source>
        <dbReference type="EMBL" id="KAA8910436.1"/>
    </source>
</evidence>
<feature type="region of interest" description="Disordered" evidence="1">
    <location>
        <begin position="494"/>
        <end position="534"/>
    </location>
</feature>
<name>A0A5J5F2F0_9PEZI</name>
<keyword evidence="3" id="KW-1185">Reference proteome</keyword>